<dbReference type="GO" id="GO:0006754">
    <property type="term" value="P:ATP biosynthetic process"/>
    <property type="evidence" value="ECO:0007669"/>
    <property type="project" value="TreeGrafter"/>
</dbReference>
<dbReference type="SUPFAM" id="SSF55811">
    <property type="entry name" value="Nudix"/>
    <property type="match status" value="1"/>
</dbReference>
<dbReference type="Pfam" id="PF00293">
    <property type="entry name" value="NUDIX"/>
    <property type="match status" value="1"/>
</dbReference>
<feature type="domain" description="Nudix hydrolase" evidence="2">
    <location>
        <begin position="6"/>
        <end position="161"/>
    </location>
</feature>
<dbReference type="AlphaFoldDB" id="A0A2Z5J7B3"/>
<evidence type="ECO:0000256" key="1">
    <source>
        <dbReference type="ARBA" id="ARBA00022801"/>
    </source>
</evidence>
<dbReference type="GO" id="GO:0004081">
    <property type="term" value="F:bis(5'-nucleosyl)-tetraphosphatase (asymmetrical) activity"/>
    <property type="evidence" value="ECO:0007669"/>
    <property type="project" value="TreeGrafter"/>
</dbReference>
<protein>
    <submittedName>
        <fullName evidence="3">DNA mismatch repair protein MutT</fullName>
    </submittedName>
</protein>
<dbReference type="InterPro" id="IPR051325">
    <property type="entry name" value="Nudix_hydrolase_domain"/>
</dbReference>
<dbReference type="GO" id="GO:0006167">
    <property type="term" value="P:AMP biosynthetic process"/>
    <property type="evidence" value="ECO:0007669"/>
    <property type="project" value="TreeGrafter"/>
</dbReference>
<dbReference type="InterPro" id="IPR020084">
    <property type="entry name" value="NUDIX_hydrolase_CS"/>
</dbReference>
<gene>
    <name evidence="3" type="ORF">C5746_03560</name>
</gene>
<dbReference type="Gene3D" id="3.90.79.10">
    <property type="entry name" value="Nucleoside Triphosphate Pyrophosphohydrolase"/>
    <property type="match status" value="1"/>
</dbReference>
<dbReference type="InterPro" id="IPR000086">
    <property type="entry name" value="NUDIX_hydrolase_dom"/>
</dbReference>
<dbReference type="Proteomes" id="UP000252698">
    <property type="component" value="Chromosome"/>
</dbReference>
<dbReference type="PANTHER" id="PTHR21340:SF7">
    <property type="entry name" value="NUDIX HYDROLASE DOMAIN-CONTAINING PROTEIN"/>
    <property type="match status" value="1"/>
</dbReference>
<evidence type="ECO:0000313" key="3">
    <source>
        <dbReference type="EMBL" id="AXE76192.1"/>
    </source>
</evidence>
<dbReference type="PANTHER" id="PTHR21340">
    <property type="entry name" value="DIADENOSINE 5,5-P1,P4-TETRAPHOSPHATE PYROPHOSPHOHYDROLASE MUTT"/>
    <property type="match status" value="1"/>
</dbReference>
<dbReference type="KEGG" id="sata:C5746_03560"/>
<accession>A0A2Z5J7B3</accession>
<sequence>MPSQKRATRSAGLLLFRRPDGASYGSAGFEVLIGHMGGPFWAGRENAAWSIPKGEYGPAEEPAAAARREFEEEFGRPAPDGEWVALGEARQSGGKTVTVWAMEADLDTAAAVPGTFTMEWPRGSGVLREFPEIDRFAWCTPQEAAERLVTGQRIFLDRLREHVEYGRVTPAQDGP</sequence>
<dbReference type="PROSITE" id="PS51462">
    <property type="entry name" value="NUDIX"/>
    <property type="match status" value="1"/>
</dbReference>
<dbReference type="EMBL" id="CP027306">
    <property type="protein sequence ID" value="AXE76192.1"/>
    <property type="molecule type" value="Genomic_DNA"/>
</dbReference>
<dbReference type="GeneID" id="95517634"/>
<evidence type="ECO:0000313" key="4">
    <source>
        <dbReference type="Proteomes" id="UP000252698"/>
    </source>
</evidence>
<evidence type="ECO:0000259" key="2">
    <source>
        <dbReference type="PROSITE" id="PS51462"/>
    </source>
</evidence>
<keyword evidence="1" id="KW-0378">Hydrolase</keyword>
<organism evidence="3 4">
    <name type="scientific">Streptomyces atratus</name>
    <dbReference type="NCBI Taxonomy" id="1893"/>
    <lineage>
        <taxon>Bacteria</taxon>
        <taxon>Bacillati</taxon>
        <taxon>Actinomycetota</taxon>
        <taxon>Actinomycetes</taxon>
        <taxon>Kitasatosporales</taxon>
        <taxon>Streptomycetaceae</taxon>
        <taxon>Streptomyces</taxon>
    </lineage>
</organism>
<dbReference type="RefSeq" id="WP_114242857.1">
    <property type="nucleotide sequence ID" value="NZ_CP027306.1"/>
</dbReference>
<name>A0A2Z5J7B3_STRAR</name>
<dbReference type="PROSITE" id="PS00893">
    <property type="entry name" value="NUDIX_BOX"/>
    <property type="match status" value="1"/>
</dbReference>
<dbReference type="InterPro" id="IPR015797">
    <property type="entry name" value="NUDIX_hydrolase-like_dom_sf"/>
</dbReference>
<proteinExistence type="predicted"/>
<reference evidence="3 4" key="1">
    <citation type="journal article" date="2018" name="Front. Microbiol.">
        <title>Genome Sequencing of Streptomyces atratus SCSIOZH16 and Activation Production of Nocardamine via Metabolic Engineering.</title>
        <authorList>
            <person name="Li Y."/>
            <person name="Zhang C."/>
            <person name="Liu C."/>
            <person name="Ju J."/>
            <person name="Ma J."/>
        </authorList>
    </citation>
    <scope>NUCLEOTIDE SEQUENCE [LARGE SCALE GENOMIC DNA]</scope>
    <source>
        <strain evidence="3 4">SCSIO_ZH16</strain>
    </source>
</reference>